<dbReference type="PIRSF" id="PIRSF037471">
    <property type="entry name" value="UCP037471"/>
    <property type="match status" value="1"/>
</dbReference>
<evidence type="ECO:0000259" key="12">
    <source>
        <dbReference type="PROSITE" id="PS50836"/>
    </source>
</evidence>
<evidence type="ECO:0000313" key="14">
    <source>
        <dbReference type="EMBL" id="KAK8970208.1"/>
    </source>
</evidence>
<keyword evidence="5 8" id="KW-0249">Electron transport</keyword>
<feature type="compositionally biased region" description="Basic and acidic residues" evidence="9">
    <location>
        <begin position="397"/>
        <end position="420"/>
    </location>
</feature>
<name>A0ABR2N3N3_9ASPA</name>
<reference evidence="14 15" key="1">
    <citation type="journal article" date="2022" name="Nat. Plants">
        <title>Genomes of leafy and leafless Platanthera orchids illuminate the evolution of mycoheterotrophy.</title>
        <authorList>
            <person name="Li M.H."/>
            <person name="Liu K.W."/>
            <person name="Li Z."/>
            <person name="Lu H.C."/>
            <person name="Ye Q.L."/>
            <person name="Zhang D."/>
            <person name="Wang J.Y."/>
            <person name="Li Y.F."/>
            <person name="Zhong Z.M."/>
            <person name="Liu X."/>
            <person name="Yu X."/>
            <person name="Liu D.K."/>
            <person name="Tu X.D."/>
            <person name="Liu B."/>
            <person name="Hao Y."/>
            <person name="Liao X.Y."/>
            <person name="Jiang Y.T."/>
            <person name="Sun W.H."/>
            <person name="Chen J."/>
            <person name="Chen Y.Q."/>
            <person name="Ai Y."/>
            <person name="Zhai J.W."/>
            <person name="Wu S.S."/>
            <person name="Zhou Z."/>
            <person name="Hsiao Y.Y."/>
            <person name="Wu W.L."/>
            <person name="Chen Y.Y."/>
            <person name="Lin Y.F."/>
            <person name="Hsu J.L."/>
            <person name="Li C.Y."/>
            <person name="Wang Z.W."/>
            <person name="Zhao X."/>
            <person name="Zhong W.Y."/>
            <person name="Ma X.K."/>
            <person name="Ma L."/>
            <person name="Huang J."/>
            <person name="Chen G.Z."/>
            <person name="Huang M.Z."/>
            <person name="Huang L."/>
            <person name="Peng D.H."/>
            <person name="Luo Y.B."/>
            <person name="Zou S.Q."/>
            <person name="Chen S.P."/>
            <person name="Lan S."/>
            <person name="Tsai W.C."/>
            <person name="Van de Peer Y."/>
            <person name="Liu Z.J."/>
        </authorList>
    </citation>
    <scope>NUCLEOTIDE SEQUENCE [LARGE SCALE GENOMIC DNA]</scope>
    <source>
        <strain evidence="14">Lor288</strain>
    </source>
</reference>
<dbReference type="InterPro" id="IPR005018">
    <property type="entry name" value="DOMON_domain"/>
</dbReference>
<evidence type="ECO:0000256" key="1">
    <source>
        <dbReference type="ARBA" id="ARBA00004370"/>
    </source>
</evidence>
<feature type="transmembrane region" description="Helical" evidence="10">
    <location>
        <begin position="267"/>
        <end position="291"/>
    </location>
</feature>
<evidence type="ECO:0000256" key="8">
    <source>
        <dbReference type="PIRNR" id="PIRNR037471"/>
    </source>
</evidence>
<evidence type="ECO:0000256" key="4">
    <source>
        <dbReference type="ARBA" id="ARBA00022729"/>
    </source>
</evidence>
<proteinExistence type="predicted"/>
<dbReference type="PANTHER" id="PTHR23130:SF175">
    <property type="entry name" value="CYTOCHROME B561 AND DOMON DOMAIN-CONTAINING PROTEIN"/>
    <property type="match status" value="1"/>
</dbReference>
<keyword evidence="3 10" id="KW-0812">Transmembrane</keyword>
<comment type="caution">
    <text evidence="14">The sequence shown here is derived from an EMBL/GenBank/DDBJ whole genome shotgun (WGS) entry which is preliminary data.</text>
</comment>
<feature type="transmembrane region" description="Helical" evidence="10">
    <location>
        <begin position="235"/>
        <end position="255"/>
    </location>
</feature>
<protein>
    <recommendedName>
        <fullName evidence="8">Cytochrome b561 and DOMON domain-containing protein</fullName>
    </recommendedName>
</protein>
<feature type="region of interest" description="Disordered" evidence="9">
    <location>
        <begin position="397"/>
        <end position="426"/>
    </location>
</feature>
<evidence type="ECO:0000256" key="2">
    <source>
        <dbReference type="ARBA" id="ARBA00022448"/>
    </source>
</evidence>
<evidence type="ECO:0000256" key="7">
    <source>
        <dbReference type="ARBA" id="ARBA00023136"/>
    </source>
</evidence>
<dbReference type="EMBL" id="JBBWWR010000002">
    <property type="protein sequence ID" value="KAK8970208.1"/>
    <property type="molecule type" value="Genomic_DNA"/>
</dbReference>
<keyword evidence="2 8" id="KW-0813">Transport</keyword>
<dbReference type="PROSITE" id="PS50836">
    <property type="entry name" value="DOMON"/>
    <property type="match status" value="1"/>
</dbReference>
<evidence type="ECO:0000259" key="13">
    <source>
        <dbReference type="PROSITE" id="PS50939"/>
    </source>
</evidence>
<evidence type="ECO:0000256" key="6">
    <source>
        <dbReference type="ARBA" id="ARBA00022989"/>
    </source>
</evidence>
<keyword evidence="6 10" id="KW-1133">Transmembrane helix</keyword>
<keyword evidence="15" id="KW-1185">Reference proteome</keyword>
<evidence type="ECO:0000313" key="15">
    <source>
        <dbReference type="Proteomes" id="UP001412067"/>
    </source>
</evidence>
<dbReference type="SMART" id="SM00665">
    <property type="entry name" value="B561"/>
    <property type="match status" value="1"/>
</dbReference>
<keyword evidence="4 11" id="KW-0732">Signal</keyword>
<comment type="subcellular location">
    <subcellularLocation>
        <location evidence="1">Membrane</location>
    </subcellularLocation>
</comment>
<feature type="transmembrane region" description="Helical" evidence="10">
    <location>
        <begin position="303"/>
        <end position="323"/>
    </location>
</feature>
<feature type="transmembrane region" description="Helical" evidence="10">
    <location>
        <begin position="335"/>
        <end position="358"/>
    </location>
</feature>
<evidence type="ECO:0000256" key="3">
    <source>
        <dbReference type="ARBA" id="ARBA00022692"/>
    </source>
</evidence>
<evidence type="ECO:0000256" key="5">
    <source>
        <dbReference type="ARBA" id="ARBA00022982"/>
    </source>
</evidence>
<organism evidence="14 15">
    <name type="scientific">Platanthera guangdongensis</name>
    <dbReference type="NCBI Taxonomy" id="2320717"/>
    <lineage>
        <taxon>Eukaryota</taxon>
        <taxon>Viridiplantae</taxon>
        <taxon>Streptophyta</taxon>
        <taxon>Embryophyta</taxon>
        <taxon>Tracheophyta</taxon>
        <taxon>Spermatophyta</taxon>
        <taxon>Magnoliopsida</taxon>
        <taxon>Liliopsida</taxon>
        <taxon>Asparagales</taxon>
        <taxon>Orchidaceae</taxon>
        <taxon>Orchidoideae</taxon>
        <taxon>Orchideae</taxon>
        <taxon>Orchidinae</taxon>
        <taxon>Platanthera</taxon>
    </lineage>
</organism>
<dbReference type="Pfam" id="PF03188">
    <property type="entry name" value="Cytochrom_B561"/>
    <property type="match status" value="1"/>
</dbReference>
<dbReference type="InterPro" id="IPR017214">
    <property type="entry name" value="UCP037471"/>
</dbReference>
<sequence length="426" mass="47369">MAPPLALFLLVFFFLHQSARSQEPNPYPCDDTFSFYGTPIAAEANLTHCRKLSALDAELGWNLHNATNATNATGTTVDIVFSAAPLGISGWIAWGVNPGPKPMMVGTRALVGIRRVDNGAGAVGPPVVATYNVTAEVKLGCGLRNSSVELVVENVRSNYSAATGRMVMAARVRLPPAYNVSRLNNVWQVGPAVVGMMLVPHPQRLQNFDGVETLDLVTGRRVGGSNTDLRDAHGILSVIGWGIILPIGVITVRYFKTFPFRRQEWFILHSTCQICAYVVGITAWGIGFALLGGSRYYNTIMGHRIIGILVFWLANLQMMALWLKPTRHDKYRKYWSIYHHFVGYSLLALTIVNIFKGFKILQPPPKWRAVYVGILISIGCATLVLEGITWYKFWQEQKEEKEKKEKQKMEKDRMGKEKMDGGNPGE</sequence>
<dbReference type="InterPro" id="IPR045265">
    <property type="entry name" value="AIR12_DOMON"/>
</dbReference>
<dbReference type="PANTHER" id="PTHR23130">
    <property type="entry name" value="CYTOCHROME B561 AND DOMON DOMAIN-CONTAINING PROTEIN"/>
    <property type="match status" value="1"/>
</dbReference>
<feature type="domain" description="DOMON" evidence="12">
    <location>
        <begin position="55"/>
        <end position="190"/>
    </location>
</feature>
<dbReference type="PROSITE" id="PS50939">
    <property type="entry name" value="CYTOCHROME_B561"/>
    <property type="match status" value="1"/>
</dbReference>
<feature type="chain" id="PRO_5046302294" description="Cytochrome b561 and DOMON domain-containing protein" evidence="11">
    <location>
        <begin position="22"/>
        <end position="426"/>
    </location>
</feature>
<dbReference type="InterPro" id="IPR006593">
    <property type="entry name" value="Cyt_b561/ferric_Rdtase_TM"/>
</dbReference>
<keyword evidence="7 8" id="KW-0472">Membrane</keyword>
<accession>A0ABR2N3N3</accession>
<comment type="cofactor">
    <cofactor evidence="8">
        <name>heme b</name>
        <dbReference type="ChEBI" id="CHEBI:60344"/>
    </cofactor>
    <text evidence="8">Binds 2 heme b groups non-covalently.</text>
</comment>
<feature type="domain" description="Cytochrome b561" evidence="13">
    <location>
        <begin position="197"/>
        <end position="394"/>
    </location>
</feature>
<evidence type="ECO:0000256" key="10">
    <source>
        <dbReference type="SAM" id="Phobius"/>
    </source>
</evidence>
<dbReference type="CDD" id="cd08760">
    <property type="entry name" value="Cyt_b561_FRRS1_like"/>
    <property type="match status" value="1"/>
</dbReference>
<feature type="signal peptide" evidence="11">
    <location>
        <begin position="1"/>
        <end position="21"/>
    </location>
</feature>
<dbReference type="Gene3D" id="1.20.120.1770">
    <property type="match status" value="1"/>
</dbReference>
<gene>
    <name evidence="14" type="ORF">KSP40_PGU006309</name>
</gene>
<evidence type="ECO:0000256" key="11">
    <source>
        <dbReference type="SAM" id="SignalP"/>
    </source>
</evidence>
<evidence type="ECO:0000256" key="9">
    <source>
        <dbReference type="SAM" id="MobiDB-lite"/>
    </source>
</evidence>
<dbReference type="Pfam" id="PF04526">
    <property type="entry name" value="DUF568"/>
    <property type="match status" value="1"/>
</dbReference>
<dbReference type="Proteomes" id="UP001412067">
    <property type="component" value="Unassembled WGS sequence"/>
</dbReference>
<feature type="transmembrane region" description="Helical" evidence="10">
    <location>
        <begin position="370"/>
        <end position="394"/>
    </location>
</feature>